<dbReference type="PANTHER" id="PTHR13247">
    <property type="entry name" value="TETRATRICOPEPTIDE REPEAT PROTEIN 11 TPR REPEAT PROTEIN 11"/>
    <property type="match status" value="1"/>
</dbReference>
<evidence type="ECO:0000313" key="11">
    <source>
        <dbReference type="Proteomes" id="UP000006727"/>
    </source>
</evidence>
<evidence type="ECO:0000256" key="5">
    <source>
        <dbReference type="ARBA" id="ARBA00022989"/>
    </source>
</evidence>
<evidence type="ECO:0000256" key="7">
    <source>
        <dbReference type="ARBA" id="ARBA00023136"/>
    </source>
</evidence>
<dbReference type="STRING" id="3218.A0A2K1JI89"/>
<dbReference type="InterPro" id="IPR016543">
    <property type="entry name" value="Fis1"/>
</dbReference>
<keyword evidence="6" id="KW-0496">Mitochondrion</keyword>
<comment type="subcellular location">
    <subcellularLocation>
        <location evidence="1">Mitochondrion outer membrane</location>
        <topology evidence="1">Single-pass membrane protein</topology>
    </subcellularLocation>
</comment>
<proteinExistence type="inferred from homology"/>
<dbReference type="Pfam" id="PF14852">
    <property type="entry name" value="Fis1_TPR_N"/>
    <property type="match status" value="1"/>
</dbReference>
<dbReference type="SUPFAM" id="SSF48452">
    <property type="entry name" value="TPR-like"/>
    <property type="match status" value="1"/>
</dbReference>
<dbReference type="RefSeq" id="XP_024393838.1">
    <property type="nucleotide sequence ID" value="XM_024538070.2"/>
</dbReference>
<reference evidence="9 11" key="2">
    <citation type="journal article" date="2018" name="Plant J.">
        <title>The Physcomitrella patens chromosome-scale assembly reveals moss genome structure and evolution.</title>
        <authorList>
            <person name="Lang D."/>
            <person name="Ullrich K.K."/>
            <person name="Murat F."/>
            <person name="Fuchs J."/>
            <person name="Jenkins J."/>
            <person name="Haas F.B."/>
            <person name="Piednoel M."/>
            <person name="Gundlach H."/>
            <person name="Van Bel M."/>
            <person name="Meyberg R."/>
            <person name="Vives C."/>
            <person name="Morata J."/>
            <person name="Symeonidi A."/>
            <person name="Hiss M."/>
            <person name="Muchero W."/>
            <person name="Kamisugi Y."/>
            <person name="Saleh O."/>
            <person name="Blanc G."/>
            <person name="Decker E.L."/>
            <person name="van Gessel N."/>
            <person name="Grimwood J."/>
            <person name="Hayes R.D."/>
            <person name="Graham S.W."/>
            <person name="Gunter L.E."/>
            <person name="McDaniel S.F."/>
            <person name="Hoernstein S.N.W."/>
            <person name="Larsson A."/>
            <person name="Li F.W."/>
            <person name="Perroud P.F."/>
            <person name="Phillips J."/>
            <person name="Ranjan P."/>
            <person name="Rokshar D.S."/>
            <person name="Rothfels C.J."/>
            <person name="Schneider L."/>
            <person name="Shu S."/>
            <person name="Stevenson D.W."/>
            <person name="Thummler F."/>
            <person name="Tillich M."/>
            <person name="Villarreal Aguilar J.C."/>
            <person name="Widiez T."/>
            <person name="Wong G.K."/>
            <person name="Wymore A."/>
            <person name="Zhang Y."/>
            <person name="Zimmer A.D."/>
            <person name="Quatrano R.S."/>
            <person name="Mayer K.F.X."/>
            <person name="Goodstein D."/>
            <person name="Casacuberta J.M."/>
            <person name="Vandepoele K."/>
            <person name="Reski R."/>
            <person name="Cuming A.C."/>
            <person name="Tuskan G.A."/>
            <person name="Maumus F."/>
            <person name="Salse J."/>
            <person name="Schmutz J."/>
            <person name="Rensing S.A."/>
        </authorList>
    </citation>
    <scope>NUCLEOTIDE SEQUENCE [LARGE SCALE GENOMIC DNA]</scope>
    <source>
        <strain evidence="10 11">cv. Gransden 2004</strain>
    </source>
</reference>
<dbReference type="PaxDb" id="3218-PP1S48_19V6.1"/>
<dbReference type="EnsemblPlants" id="Pp3c14_18180V3.1">
    <property type="protein sequence ID" value="Pp3c14_18180V3.1"/>
    <property type="gene ID" value="Pp3c14_18180"/>
</dbReference>
<organism evidence="9">
    <name type="scientific">Physcomitrium patens</name>
    <name type="common">Spreading-leaved earth moss</name>
    <name type="synonym">Physcomitrella patens</name>
    <dbReference type="NCBI Taxonomy" id="3218"/>
    <lineage>
        <taxon>Eukaryota</taxon>
        <taxon>Viridiplantae</taxon>
        <taxon>Streptophyta</taxon>
        <taxon>Embryophyta</taxon>
        <taxon>Bryophyta</taxon>
        <taxon>Bryophytina</taxon>
        <taxon>Bryopsida</taxon>
        <taxon>Funariidae</taxon>
        <taxon>Funariales</taxon>
        <taxon>Funariaceae</taxon>
        <taxon>Physcomitrium</taxon>
    </lineage>
</organism>
<dbReference type="AlphaFoldDB" id="A0A2K1JI89"/>
<dbReference type="GO" id="GO:0005741">
    <property type="term" value="C:mitochondrial outer membrane"/>
    <property type="evidence" value="ECO:0007669"/>
    <property type="project" value="UniProtKB-SubCell"/>
</dbReference>
<keyword evidence="11" id="KW-1185">Reference proteome</keyword>
<evidence type="ECO:0000256" key="8">
    <source>
        <dbReference type="SAM" id="Phobius"/>
    </source>
</evidence>
<dbReference type="InterPro" id="IPR011990">
    <property type="entry name" value="TPR-like_helical_dom_sf"/>
</dbReference>
<reference evidence="10" key="3">
    <citation type="submission" date="2020-12" db="UniProtKB">
        <authorList>
            <consortium name="EnsemblPlants"/>
        </authorList>
    </citation>
    <scope>IDENTIFICATION</scope>
</reference>
<dbReference type="EMBL" id="ABEU02000014">
    <property type="protein sequence ID" value="PNR41268.1"/>
    <property type="molecule type" value="Genomic_DNA"/>
</dbReference>
<dbReference type="InterPro" id="IPR033745">
    <property type="entry name" value="Fis1_cytosol"/>
</dbReference>
<gene>
    <name evidence="10" type="primary">LOC112291089</name>
    <name evidence="9" type="ORF">PHYPA_018671</name>
</gene>
<accession>A0A2K1JI89</accession>
<protein>
    <submittedName>
        <fullName evidence="9 10">Uncharacterized protein</fullName>
    </submittedName>
</protein>
<dbReference type="GeneID" id="112291089"/>
<dbReference type="Gramene" id="Pp3c14_18180V3.1">
    <property type="protein sequence ID" value="Pp3c14_18180V3.1"/>
    <property type="gene ID" value="Pp3c14_18180"/>
</dbReference>
<keyword evidence="5 8" id="KW-1133">Transmembrane helix</keyword>
<evidence type="ECO:0000256" key="1">
    <source>
        <dbReference type="ARBA" id="ARBA00004572"/>
    </source>
</evidence>
<comment type="similarity">
    <text evidence="2">Belongs to the FIS1 family.</text>
</comment>
<keyword evidence="7 8" id="KW-0472">Membrane</keyword>
<dbReference type="Pfam" id="PF14853">
    <property type="entry name" value="Fis1_TPR_C"/>
    <property type="match status" value="1"/>
</dbReference>
<name>A0A2K1JI89_PHYPA</name>
<dbReference type="OrthoDB" id="421154at2759"/>
<reference evidence="9 11" key="1">
    <citation type="journal article" date="2008" name="Science">
        <title>The Physcomitrella genome reveals evolutionary insights into the conquest of land by plants.</title>
        <authorList>
            <person name="Rensing S."/>
            <person name="Lang D."/>
            <person name="Zimmer A."/>
            <person name="Terry A."/>
            <person name="Salamov A."/>
            <person name="Shapiro H."/>
            <person name="Nishiyama T."/>
            <person name="Perroud P.-F."/>
            <person name="Lindquist E."/>
            <person name="Kamisugi Y."/>
            <person name="Tanahashi T."/>
            <person name="Sakakibara K."/>
            <person name="Fujita T."/>
            <person name="Oishi K."/>
            <person name="Shin-I T."/>
            <person name="Kuroki Y."/>
            <person name="Toyoda A."/>
            <person name="Suzuki Y."/>
            <person name="Hashimoto A."/>
            <person name="Yamaguchi K."/>
            <person name="Sugano A."/>
            <person name="Kohara Y."/>
            <person name="Fujiyama A."/>
            <person name="Anterola A."/>
            <person name="Aoki S."/>
            <person name="Ashton N."/>
            <person name="Barbazuk W.B."/>
            <person name="Barker E."/>
            <person name="Bennetzen J."/>
            <person name="Bezanilla M."/>
            <person name="Blankenship R."/>
            <person name="Cho S.H."/>
            <person name="Dutcher S."/>
            <person name="Estelle M."/>
            <person name="Fawcett J.A."/>
            <person name="Gundlach H."/>
            <person name="Hanada K."/>
            <person name="Heyl A."/>
            <person name="Hicks K.A."/>
            <person name="Hugh J."/>
            <person name="Lohr M."/>
            <person name="Mayer K."/>
            <person name="Melkozernov A."/>
            <person name="Murata T."/>
            <person name="Nelson D."/>
            <person name="Pils B."/>
            <person name="Prigge M."/>
            <person name="Reiss B."/>
            <person name="Renner T."/>
            <person name="Rombauts S."/>
            <person name="Rushton P."/>
            <person name="Sanderfoot A."/>
            <person name="Schween G."/>
            <person name="Shiu S.-H."/>
            <person name="Stueber K."/>
            <person name="Theodoulou F.L."/>
            <person name="Tu H."/>
            <person name="Van de Peer Y."/>
            <person name="Verrier P.J."/>
            <person name="Waters E."/>
            <person name="Wood A."/>
            <person name="Yang L."/>
            <person name="Cove D."/>
            <person name="Cuming A."/>
            <person name="Hasebe M."/>
            <person name="Lucas S."/>
            <person name="Mishler D.B."/>
            <person name="Reski R."/>
            <person name="Grigoriev I."/>
            <person name="Quatrano R.S."/>
            <person name="Boore J.L."/>
        </authorList>
    </citation>
    <scope>NUCLEOTIDE SEQUENCE [LARGE SCALE GENOMIC DNA]</scope>
    <source>
        <strain evidence="10 11">cv. Gransden 2004</strain>
    </source>
</reference>
<feature type="transmembrane region" description="Helical" evidence="8">
    <location>
        <begin position="142"/>
        <end position="167"/>
    </location>
</feature>
<dbReference type="Gene3D" id="1.25.40.10">
    <property type="entry name" value="Tetratricopeptide repeat domain"/>
    <property type="match status" value="1"/>
</dbReference>
<dbReference type="InterPro" id="IPR028058">
    <property type="entry name" value="Fis1_TPR_N"/>
</dbReference>
<evidence type="ECO:0000256" key="3">
    <source>
        <dbReference type="ARBA" id="ARBA00022692"/>
    </source>
</evidence>
<keyword evidence="3 8" id="KW-0812">Transmembrane</keyword>
<sequence length="169" mass="17919">MAEGFFNKVSDKIENFFGGGDYLPWTDSEMIASCELEASCEKAAAPSENTESVMRLSWALVHSRNASDVQRGIAMLEAALAGVGAPLQKREVLYLLAVGQFRAGEYARSRRLVDQALKMSPDFRQALALKNMVEDKIAKDGLVGVGIAAAAVGVVASGIAAAVLGGLKR</sequence>
<dbReference type="InterPro" id="IPR028061">
    <property type="entry name" value="Fis1_TPR_C"/>
</dbReference>
<evidence type="ECO:0000313" key="10">
    <source>
        <dbReference type="EnsemblPlants" id="Pp3c14_18180V3.1"/>
    </source>
</evidence>
<evidence type="ECO:0000256" key="4">
    <source>
        <dbReference type="ARBA" id="ARBA00022787"/>
    </source>
</evidence>
<dbReference type="PANTHER" id="PTHR13247:SF0">
    <property type="entry name" value="MITOCHONDRIAL FISSION 1 PROTEIN"/>
    <property type="match status" value="1"/>
</dbReference>
<evidence type="ECO:0000313" key="9">
    <source>
        <dbReference type="EMBL" id="PNR41268.1"/>
    </source>
</evidence>
<evidence type="ECO:0000256" key="6">
    <source>
        <dbReference type="ARBA" id="ARBA00023128"/>
    </source>
</evidence>
<evidence type="ECO:0000256" key="2">
    <source>
        <dbReference type="ARBA" id="ARBA00008937"/>
    </source>
</evidence>
<dbReference type="Proteomes" id="UP000006727">
    <property type="component" value="Chromosome 14"/>
</dbReference>
<dbReference type="OMA" id="MESVRIF"/>
<keyword evidence="4" id="KW-1000">Mitochondrion outer membrane</keyword>
<dbReference type="GO" id="GO:0000266">
    <property type="term" value="P:mitochondrial fission"/>
    <property type="evidence" value="ECO:0007669"/>
    <property type="project" value="InterPro"/>
</dbReference>
<dbReference type="CDD" id="cd12212">
    <property type="entry name" value="Fis1"/>
    <property type="match status" value="1"/>
</dbReference>